<sequence>MNLNNSFTKRFKSSFKNKIRITVGLIVTMLITGNVAMAISSVNDNRDIVTGDGSIIETNSGIVIGDNIININNGIVVKNGIVTMGEAAYTGSGNSLPDHDRNYKNVNVNDKNTTFIAKTLNPFTGDSGDKTLVVGSKHDTYTCFHSYTDTNILENTGGLSEGEVFVGLKLENGGYLHGQGTRFNVASLTGADVIGIYYTENKSDYGSVDVNVYTEGHGIGFYFSQGGTFNNSGNISADTAVIMTSDTGNNTLTNSNSDNNINGDVLMKSGGTNTVTVSGGKINGDIKFFGEGYNYLTYTGVNVDGTGDIYGDKSGYNMLYAYKTSEMLIEKNIYDFNELKISTGSTATLAEGYEIIMNPYDGYTPYRGTATGLTIDGTLTLNTEISGSDILVPKIETFGGDITVSDTGKVQFYVSGLDTAAESSYEVIFGGDLITTNVVSDGNLVAEDGTLEYDDELFVETLGWSVTDIDESGTQTVVTLSGKDVYDELRATTEDNDETQIINILDDDQDSLGIHEALSNVSMDDAEKAVSELGGEMYGNLVDEHIQVNKMFTGKINSMMSSPLTLKGKRQSDFALLLDSATAELSSDTFTQSPNYSFLQGEEKYIQHFDVLGTTGRFDQTGVEYDTHGSGFVGITEKIIGENSSMGMSYGYFDMRNDYDDGSDAETETFHLGMTHKLYFGKDYMLASHLGAEYSKNDVTREITTLGLEANSDYDSYSVSIGTDLNKNIELSERVTMVPSIGVGYSRIERESFTESGSIGLAALDVEKQGLDSVTSKLGLRLDVDLTDKLVWCLGGSWEHEYADLNKDQKASFKGDANAESFKIQGANIDEDTYSILTGFNYNVNDSLTYRIMYSYTQQDDLGENNIDLGVSWKF</sequence>
<dbReference type="Gene3D" id="2.40.128.130">
    <property type="entry name" value="Autotransporter beta-domain"/>
    <property type="match status" value="1"/>
</dbReference>
<dbReference type="AlphaFoldDB" id="E3HBX2"/>
<name>E3HBX2_ILYPC</name>
<keyword evidence="3" id="KW-0614">Plasmid</keyword>
<dbReference type="Pfam" id="PF03797">
    <property type="entry name" value="Autotransporter"/>
    <property type="match status" value="1"/>
</dbReference>
<evidence type="ECO:0000313" key="3">
    <source>
        <dbReference type="EMBL" id="ADO84298.1"/>
    </source>
</evidence>
<dbReference type="SMART" id="SM00869">
    <property type="entry name" value="Autotransporter"/>
    <property type="match status" value="1"/>
</dbReference>
<geneLocation type="plasmid" evidence="3 4">
    <name>pILYOP01</name>
</geneLocation>
<dbReference type="PROSITE" id="PS51208">
    <property type="entry name" value="AUTOTRANSPORTER"/>
    <property type="match status" value="1"/>
</dbReference>
<feature type="transmembrane region" description="Helical" evidence="1">
    <location>
        <begin position="21"/>
        <end position="39"/>
    </location>
</feature>
<feature type="domain" description="Autotransporter" evidence="2">
    <location>
        <begin position="599"/>
        <end position="875"/>
    </location>
</feature>
<organism evidence="3 4">
    <name type="scientific">Ilyobacter polytropus (strain ATCC 51220 / DSM 2926 / LMG 16218 / CuHBu1)</name>
    <dbReference type="NCBI Taxonomy" id="572544"/>
    <lineage>
        <taxon>Bacteria</taxon>
        <taxon>Fusobacteriati</taxon>
        <taxon>Fusobacteriota</taxon>
        <taxon>Fusobacteriia</taxon>
        <taxon>Fusobacteriales</taxon>
        <taxon>Fusobacteriaceae</taxon>
        <taxon>Ilyobacter</taxon>
    </lineage>
</organism>
<protein>
    <submittedName>
        <fullName evidence="3">Outer membrane autotransporter barrel domain protein</fullName>
    </submittedName>
</protein>
<keyword evidence="1" id="KW-1133">Transmembrane helix</keyword>
<keyword evidence="1" id="KW-0812">Transmembrane</keyword>
<evidence type="ECO:0000313" key="4">
    <source>
        <dbReference type="Proteomes" id="UP000006875"/>
    </source>
</evidence>
<reference evidence="3 4" key="1">
    <citation type="journal article" date="2010" name="Stand. Genomic Sci.">
        <title>Complete genome sequence of Ilyobacter polytropus type strain (CuHbu1).</title>
        <authorList>
            <person name="Sikorski J."/>
            <person name="Chertkov O."/>
            <person name="Lapidus A."/>
            <person name="Nolan M."/>
            <person name="Lucas S."/>
            <person name="Del Rio T.G."/>
            <person name="Tice H."/>
            <person name="Cheng J.F."/>
            <person name="Tapia R."/>
            <person name="Han C."/>
            <person name="Goodwin L."/>
            <person name="Pitluck S."/>
            <person name="Liolios K."/>
            <person name="Ivanova N."/>
            <person name="Mavromatis K."/>
            <person name="Mikhailova N."/>
            <person name="Pati A."/>
            <person name="Chen A."/>
            <person name="Palaniappan K."/>
            <person name="Land M."/>
            <person name="Hauser L."/>
            <person name="Chang Y.J."/>
            <person name="Jeffries C.D."/>
            <person name="Brambilla E."/>
            <person name="Yasawong M."/>
            <person name="Rohde M."/>
            <person name="Pukall R."/>
            <person name="Spring S."/>
            <person name="Goker M."/>
            <person name="Woyke T."/>
            <person name="Bristow J."/>
            <person name="Eisen J.A."/>
            <person name="Markowitz V."/>
            <person name="Hugenholtz P."/>
            <person name="Kyrpides N.C."/>
            <person name="Klenk H.P."/>
        </authorList>
    </citation>
    <scope>NUCLEOTIDE SEQUENCE [LARGE SCALE GENOMIC DNA]</scope>
    <source>
        <strain evidence="4">ATCC 51220 / DSM 2926 / LMG 16218 / CuHBu1</strain>
        <plasmid evidence="4">pILYOP01</plasmid>
    </source>
</reference>
<dbReference type="SUPFAM" id="SSF103515">
    <property type="entry name" value="Autotransporter"/>
    <property type="match status" value="1"/>
</dbReference>
<dbReference type="KEGG" id="ipo:Ilyop_2539"/>
<accession>E3HBX2</accession>
<dbReference type="EMBL" id="CP002282">
    <property type="protein sequence ID" value="ADO84298.1"/>
    <property type="molecule type" value="Genomic_DNA"/>
</dbReference>
<evidence type="ECO:0000259" key="2">
    <source>
        <dbReference type="PROSITE" id="PS51208"/>
    </source>
</evidence>
<dbReference type="RefSeq" id="WP_013388957.1">
    <property type="nucleotide sequence ID" value="NC_014633.1"/>
</dbReference>
<evidence type="ECO:0000256" key="1">
    <source>
        <dbReference type="SAM" id="Phobius"/>
    </source>
</evidence>
<dbReference type="Proteomes" id="UP000006875">
    <property type="component" value="Plasmid pILYOP01"/>
</dbReference>
<gene>
    <name evidence="3" type="ordered locus">Ilyop_2539</name>
</gene>
<dbReference type="OrthoDB" id="78031at2"/>
<proteinExistence type="predicted"/>
<keyword evidence="4" id="KW-1185">Reference proteome</keyword>
<dbReference type="InterPro" id="IPR005546">
    <property type="entry name" value="Autotransporte_beta"/>
</dbReference>
<keyword evidence="1" id="KW-0472">Membrane</keyword>
<dbReference type="InterPro" id="IPR036709">
    <property type="entry name" value="Autotransporte_beta_dom_sf"/>
</dbReference>
<dbReference type="HOGENOM" id="CLU_328406_0_0_0"/>